<feature type="compositionally biased region" description="Polar residues" evidence="1">
    <location>
        <begin position="22"/>
        <end position="39"/>
    </location>
</feature>
<dbReference type="EMBL" id="SPUK01000001">
    <property type="protein sequence ID" value="TQW00992.1"/>
    <property type="molecule type" value="Genomic_DNA"/>
</dbReference>
<evidence type="ECO:0000256" key="1">
    <source>
        <dbReference type="SAM" id="MobiDB-lite"/>
    </source>
</evidence>
<evidence type="ECO:0000313" key="3">
    <source>
        <dbReference type="Proteomes" id="UP000315783"/>
    </source>
</evidence>
<feature type="compositionally biased region" description="Polar residues" evidence="1">
    <location>
        <begin position="1"/>
        <end position="15"/>
    </location>
</feature>
<proteinExistence type="predicted"/>
<gene>
    <name evidence="2" type="ORF">IF1G_00923</name>
</gene>
<protein>
    <submittedName>
        <fullName evidence="2">Uncharacterized protein</fullName>
    </submittedName>
</protein>
<dbReference type="Proteomes" id="UP000315783">
    <property type="component" value="Unassembled WGS sequence"/>
</dbReference>
<keyword evidence="3" id="KW-1185">Reference proteome</keyword>
<sequence length="67" mass="7346">MAIQIQHNTTYTSSPICDRQQRGTTRSARQISIPTQKTTLPVLHPPEGPSAVEMPLPGLDEDPPARI</sequence>
<evidence type="ECO:0000313" key="2">
    <source>
        <dbReference type="EMBL" id="TQW00992.1"/>
    </source>
</evidence>
<reference evidence="2 3" key="1">
    <citation type="journal article" date="2019" name="Appl. Microbiol. Biotechnol.">
        <title>Genome sequence of Isaria javanica and comparative genome analysis insights into family S53 peptidase evolution in fungal entomopathogens.</title>
        <authorList>
            <person name="Lin R."/>
            <person name="Zhang X."/>
            <person name="Xin B."/>
            <person name="Zou M."/>
            <person name="Gao Y."/>
            <person name="Qin F."/>
            <person name="Hu Q."/>
            <person name="Xie B."/>
            <person name="Cheng X."/>
        </authorList>
    </citation>
    <scope>NUCLEOTIDE SEQUENCE [LARGE SCALE GENOMIC DNA]</scope>
    <source>
        <strain evidence="2 3">IJ1G</strain>
    </source>
</reference>
<comment type="caution">
    <text evidence="2">The sequence shown here is derived from an EMBL/GenBank/DDBJ whole genome shotgun (WGS) entry which is preliminary data.</text>
</comment>
<name>A0A545VH01_9HYPO</name>
<accession>A0A545VH01</accession>
<feature type="region of interest" description="Disordered" evidence="1">
    <location>
        <begin position="1"/>
        <end position="67"/>
    </location>
</feature>
<organism evidence="2 3">
    <name type="scientific">Cordyceps javanica</name>
    <dbReference type="NCBI Taxonomy" id="43265"/>
    <lineage>
        <taxon>Eukaryota</taxon>
        <taxon>Fungi</taxon>
        <taxon>Dikarya</taxon>
        <taxon>Ascomycota</taxon>
        <taxon>Pezizomycotina</taxon>
        <taxon>Sordariomycetes</taxon>
        <taxon>Hypocreomycetidae</taxon>
        <taxon>Hypocreales</taxon>
        <taxon>Cordycipitaceae</taxon>
        <taxon>Cordyceps</taxon>
    </lineage>
</organism>
<dbReference type="AlphaFoldDB" id="A0A545VH01"/>